<protein>
    <submittedName>
        <fullName evidence="2">Uncharacterized protein</fullName>
    </submittedName>
</protein>
<evidence type="ECO:0000256" key="1">
    <source>
        <dbReference type="SAM" id="MobiDB-lite"/>
    </source>
</evidence>
<evidence type="ECO:0000313" key="2">
    <source>
        <dbReference type="EMBL" id="KAJ7781661.1"/>
    </source>
</evidence>
<evidence type="ECO:0000313" key="3">
    <source>
        <dbReference type="Proteomes" id="UP001215598"/>
    </source>
</evidence>
<feature type="region of interest" description="Disordered" evidence="1">
    <location>
        <begin position="289"/>
        <end position="323"/>
    </location>
</feature>
<keyword evidence="3" id="KW-1185">Reference proteome</keyword>
<dbReference type="EMBL" id="JARKIB010000004">
    <property type="protein sequence ID" value="KAJ7781661.1"/>
    <property type="molecule type" value="Genomic_DNA"/>
</dbReference>
<gene>
    <name evidence="2" type="ORF">B0H16DRAFT_1448029</name>
</gene>
<feature type="region of interest" description="Disordered" evidence="1">
    <location>
        <begin position="178"/>
        <end position="217"/>
    </location>
</feature>
<sequence length="388" mass="43690">MMQRLKGQPLAFRQPPNLPSLLSSSPVLRSQFLDLKYQPQALKECSWCSVQYVLSFSAVDIFSLPYPSSPILRRPAPPLLPPLPLPFPFLVACTPFSPPSSRTFLIVARARRLAQYLDLALPNASLFHTFKVATQDSQLAEFPVAVAVAVDIFKTIKLAQDLSGILLSPKDLKLATQDPQPAELAVRHRRRRRSSRPSSSLKSEDLSGILSSRSRPQGLKCQNASTFKSLKVSNLQVPRRIKISQDLGRKLLKVKYTTRFKTRVEAAGPLRDLSRRLLKAQAQNLKLQDAAKLKTPQHLKIQDSARPQWDTAQDSRRRKTPNFKTIKPRLLKPSSLETPQVLKIPQDLGREPFKIITASSRRMVEDLSGRLRKTQDVARNQDSSSRKT</sequence>
<feature type="compositionally biased region" description="Basic and acidic residues" evidence="1">
    <location>
        <begin position="366"/>
        <end position="376"/>
    </location>
</feature>
<organism evidence="2 3">
    <name type="scientific">Mycena metata</name>
    <dbReference type="NCBI Taxonomy" id="1033252"/>
    <lineage>
        <taxon>Eukaryota</taxon>
        <taxon>Fungi</taxon>
        <taxon>Dikarya</taxon>
        <taxon>Basidiomycota</taxon>
        <taxon>Agaricomycotina</taxon>
        <taxon>Agaricomycetes</taxon>
        <taxon>Agaricomycetidae</taxon>
        <taxon>Agaricales</taxon>
        <taxon>Marasmiineae</taxon>
        <taxon>Mycenaceae</taxon>
        <taxon>Mycena</taxon>
    </lineage>
</organism>
<proteinExistence type="predicted"/>
<accession>A0AAD7KAM1</accession>
<dbReference type="AlphaFoldDB" id="A0AAD7KAM1"/>
<comment type="caution">
    <text evidence="2">The sequence shown here is derived from an EMBL/GenBank/DDBJ whole genome shotgun (WGS) entry which is preliminary data.</text>
</comment>
<name>A0AAD7KAM1_9AGAR</name>
<reference evidence="2" key="1">
    <citation type="submission" date="2023-03" db="EMBL/GenBank/DDBJ databases">
        <title>Massive genome expansion in bonnet fungi (Mycena s.s.) driven by repeated elements and novel gene families across ecological guilds.</title>
        <authorList>
            <consortium name="Lawrence Berkeley National Laboratory"/>
            <person name="Harder C.B."/>
            <person name="Miyauchi S."/>
            <person name="Viragh M."/>
            <person name="Kuo A."/>
            <person name="Thoen E."/>
            <person name="Andreopoulos B."/>
            <person name="Lu D."/>
            <person name="Skrede I."/>
            <person name="Drula E."/>
            <person name="Henrissat B."/>
            <person name="Morin E."/>
            <person name="Kohler A."/>
            <person name="Barry K."/>
            <person name="LaButti K."/>
            <person name="Morin E."/>
            <person name="Salamov A."/>
            <person name="Lipzen A."/>
            <person name="Mereny Z."/>
            <person name="Hegedus B."/>
            <person name="Baldrian P."/>
            <person name="Stursova M."/>
            <person name="Weitz H."/>
            <person name="Taylor A."/>
            <person name="Grigoriev I.V."/>
            <person name="Nagy L.G."/>
            <person name="Martin F."/>
            <person name="Kauserud H."/>
        </authorList>
    </citation>
    <scope>NUCLEOTIDE SEQUENCE</scope>
    <source>
        <strain evidence="2">CBHHK182m</strain>
    </source>
</reference>
<dbReference type="Proteomes" id="UP001215598">
    <property type="component" value="Unassembled WGS sequence"/>
</dbReference>
<feature type="region of interest" description="Disordered" evidence="1">
    <location>
        <begin position="366"/>
        <end position="388"/>
    </location>
</feature>
<feature type="compositionally biased region" description="Polar residues" evidence="1">
    <location>
        <begin position="377"/>
        <end position="388"/>
    </location>
</feature>